<accession>A0A9W8Z4T2</accession>
<comment type="caution">
    <text evidence="4">The sequence shown here is derived from an EMBL/GenBank/DDBJ whole genome shotgun (WGS) entry which is preliminary data.</text>
</comment>
<evidence type="ECO:0000313" key="4">
    <source>
        <dbReference type="EMBL" id="KAJ4397643.1"/>
    </source>
</evidence>
<protein>
    <recommendedName>
        <fullName evidence="3">NAD-dependent epimerase/dehydratase domain-containing protein</fullName>
    </recommendedName>
</protein>
<reference evidence="4" key="1">
    <citation type="submission" date="2022-10" db="EMBL/GenBank/DDBJ databases">
        <title>Tapping the CABI collections for fungal endophytes: first genome assemblies for Collariella, Neodidymelliopsis, Ascochyta clinopodiicola, Didymella pomorum, Didymosphaeria variabile, Neocosmospora piperis and Neocucurbitaria cava.</title>
        <authorList>
            <person name="Hill R."/>
        </authorList>
    </citation>
    <scope>NUCLEOTIDE SEQUENCE</scope>
    <source>
        <strain evidence="4">IMI 355082</strain>
    </source>
</reference>
<dbReference type="GO" id="GO:0016616">
    <property type="term" value="F:oxidoreductase activity, acting on the CH-OH group of donors, NAD or NADP as acceptor"/>
    <property type="evidence" value="ECO:0007669"/>
    <property type="project" value="TreeGrafter"/>
</dbReference>
<keyword evidence="5" id="KW-1185">Reference proteome</keyword>
<feature type="domain" description="NAD-dependent epimerase/dehydratase" evidence="3">
    <location>
        <begin position="5"/>
        <end position="155"/>
    </location>
</feature>
<dbReference type="PANTHER" id="PTHR10366">
    <property type="entry name" value="NAD DEPENDENT EPIMERASE/DEHYDRATASE"/>
    <property type="match status" value="1"/>
</dbReference>
<sequence length="338" mass="36657">MSGNVFITGATGLIGFRILLAALAAGHHVRYAVRSEEKARIVESNPAIQKLRTTMRDFPNLSSVFIPDFTADGAFDAAVESVTHIIHVGSPVPMPTFDPTTQVFEPMIKITAGLLQSALKSPSVKRVVITSSIVANLSESAEGPVSASTRVPPPNPIPETFKNVMEAYVVGRRAEMQNLDLFARDNRPHFTIARVHPGYVFGRNELALDATMMHTQNNSNNFLMLGFLGGELPFPVHGAFAHIDDVAEVYLRLAFESNAGAIGLATKIDYASVFDIIEKRYPEAVKVGVFKKGKIPTLPVDYDSSDAEALLGGFRSFESAVADVAGQYLELLDGNKEH</sequence>
<organism evidence="4 5">
    <name type="scientific">Gnomoniopsis smithogilvyi</name>
    <dbReference type="NCBI Taxonomy" id="1191159"/>
    <lineage>
        <taxon>Eukaryota</taxon>
        <taxon>Fungi</taxon>
        <taxon>Dikarya</taxon>
        <taxon>Ascomycota</taxon>
        <taxon>Pezizomycotina</taxon>
        <taxon>Sordariomycetes</taxon>
        <taxon>Sordariomycetidae</taxon>
        <taxon>Diaporthales</taxon>
        <taxon>Gnomoniaceae</taxon>
        <taxon>Gnomoniopsis</taxon>
    </lineage>
</organism>
<evidence type="ECO:0000259" key="3">
    <source>
        <dbReference type="Pfam" id="PF01370"/>
    </source>
</evidence>
<dbReference type="Proteomes" id="UP001140453">
    <property type="component" value="Unassembled WGS sequence"/>
</dbReference>
<dbReference type="AlphaFoldDB" id="A0A9W8Z4T2"/>
<dbReference type="EMBL" id="JAPEVB010000001">
    <property type="protein sequence ID" value="KAJ4397643.1"/>
    <property type="molecule type" value="Genomic_DNA"/>
</dbReference>
<dbReference type="OrthoDB" id="2735536at2759"/>
<name>A0A9W8Z4T2_9PEZI</name>
<keyword evidence="1" id="KW-0560">Oxidoreductase</keyword>
<dbReference type="Gene3D" id="3.40.50.720">
    <property type="entry name" value="NAD(P)-binding Rossmann-like Domain"/>
    <property type="match status" value="1"/>
</dbReference>
<dbReference type="InterPro" id="IPR050425">
    <property type="entry name" value="NAD(P)_dehydrat-like"/>
</dbReference>
<dbReference type="PANTHER" id="PTHR10366:SF564">
    <property type="entry name" value="STEROL-4-ALPHA-CARBOXYLATE 3-DEHYDROGENASE, DECARBOXYLATING"/>
    <property type="match status" value="1"/>
</dbReference>
<evidence type="ECO:0000313" key="5">
    <source>
        <dbReference type="Proteomes" id="UP001140453"/>
    </source>
</evidence>
<evidence type="ECO:0000256" key="1">
    <source>
        <dbReference type="ARBA" id="ARBA00023002"/>
    </source>
</evidence>
<gene>
    <name evidence="4" type="ORF">N0V93_001876</name>
</gene>
<proteinExistence type="inferred from homology"/>
<dbReference type="InterPro" id="IPR001509">
    <property type="entry name" value="Epimerase_deHydtase"/>
</dbReference>
<dbReference type="InterPro" id="IPR036291">
    <property type="entry name" value="NAD(P)-bd_dom_sf"/>
</dbReference>
<evidence type="ECO:0000256" key="2">
    <source>
        <dbReference type="ARBA" id="ARBA00023445"/>
    </source>
</evidence>
<comment type="similarity">
    <text evidence="2">Belongs to the NAD(P)-dependent epimerase/dehydratase family. Dihydroflavonol-4-reductase subfamily.</text>
</comment>
<dbReference type="Pfam" id="PF01370">
    <property type="entry name" value="Epimerase"/>
    <property type="match status" value="1"/>
</dbReference>
<dbReference type="SUPFAM" id="SSF51735">
    <property type="entry name" value="NAD(P)-binding Rossmann-fold domains"/>
    <property type="match status" value="1"/>
</dbReference>